<organism evidence="2 3">
    <name type="scientific">Edaphobacter modestus</name>
    <dbReference type="NCBI Taxonomy" id="388466"/>
    <lineage>
        <taxon>Bacteria</taxon>
        <taxon>Pseudomonadati</taxon>
        <taxon>Acidobacteriota</taxon>
        <taxon>Terriglobia</taxon>
        <taxon>Terriglobales</taxon>
        <taxon>Acidobacteriaceae</taxon>
        <taxon>Edaphobacter</taxon>
    </lineage>
</organism>
<dbReference type="PROSITE" id="PS51352">
    <property type="entry name" value="THIOREDOXIN_2"/>
    <property type="match status" value="1"/>
</dbReference>
<sequence length="174" mass="19093">MPVIRTCPNCGQKNRIPATRLADTGRCGACKNELAPVGEPIPVDTQLFDEIVQNAPVPILVDFWAEWCGPCRMAAHEVARTAADTKGRALVLKVDTEQNPQLSARYNVRGIPNFAVFSGGQTRLAAGRPRRPPADGKLARLRTHHLSAEAASLHRQCFDSSSKLHFRTRWASIS</sequence>
<protein>
    <submittedName>
        <fullName evidence="2">Thioredoxin 2</fullName>
    </submittedName>
</protein>
<dbReference type="PANTHER" id="PTHR45663">
    <property type="entry name" value="GEO12009P1"/>
    <property type="match status" value="1"/>
</dbReference>
<dbReference type="InterPro" id="IPR036249">
    <property type="entry name" value="Thioredoxin-like_sf"/>
</dbReference>
<dbReference type="EMBL" id="SHKW01000001">
    <property type="protein sequence ID" value="RZU41788.1"/>
    <property type="molecule type" value="Genomic_DNA"/>
</dbReference>
<keyword evidence="3" id="KW-1185">Reference proteome</keyword>
<feature type="domain" description="Thioredoxin" evidence="1">
    <location>
        <begin position="35"/>
        <end position="146"/>
    </location>
</feature>
<name>A0A4Q7YVV3_9BACT</name>
<dbReference type="Gene3D" id="2.30.30.380">
    <property type="entry name" value="Zn-finger domain of Sec23/24"/>
    <property type="match status" value="1"/>
</dbReference>
<evidence type="ECO:0000313" key="2">
    <source>
        <dbReference type="EMBL" id="RZU41788.1"/>
    </source>
</evidence>
<dbReference type="PANTHER" id="PTHR45663:SF11">
    <property type="entry name" value="GEO12009P1"/>
    <property type="match status" value="1"/>
</dbReference>
<dbReference type="GO" id="GO:0015035">
    <property type="term" value="F:protein-disulfide reductase activity"/>
    <property type="evidence" value="ECO:0007669"/>
    <property type="project" value="TreeGrafter"/>
</dbReference>
<proteinExistence type="predicted"/>
<reference evidence="2 3" key="1">
    <citation type="submission" date="2019-02" db="EMBL/GenBank/DDBJ databases">
        <title>Genomic Encyclopedia of Archaeal and Bacterial Type Strains, Phase II (KMG-II): from individual species to whole genera.</title>
        <authorList>
            <person name="Goeker M."/>
        </authorList>
    </citation>
    <scope>NUCLEOTIDE SEQUENCE [LARGE SCALE GENOMIC DNA]</scope>
    <source>
        <strain evidence="2 3">DSM 18101</strain>
    </source>
</reference>
<dbReference type="InterPro" id="IPR013766">
    <property type="entry name" value="Thioredoxin_domain"/>
</dbReference>
<dbReference type="AlphaFoldDB" id="A0A4Q7YVV3"/>
<dbReference type="GO" id="GO:0005737">
    <property type="term" value="C:cytoplasm"/>
    <property type="evidence" value="ECO:0007669"/>
    <property type="project" value="TreeGrafter"/>
</dbReference>
<gene>
    <name evidence="2" type="ORF">BDD14_3324</name>
</gene>
<dbReference type="InterPro" id="IPR049299">
    <property type="entry name" value="Thio2_N"/>
</dbReference>
<dbReference type="Gene3D" id="3.40.30.10">
    <property type="entry name" value="Glutaredoxin"/>
    <property type="match status" value="1"/>
</dbReference>
<dbReference type="Pfam" id="PF00085">
    <property type="entry name" value="Thioredoxin"/>
    <property type="match status" value="1"/>
</dbReference>
<dbReference type="RefSeq" id="WP_242617975.1">
    <property type="nucleotide sequence ID" value="NZ_SHKW01000001.1"/>
</dbReference>
<comment type="caution">
    <text evidence="2">The sequence shown here is derived from an EMBL/GenBank/DDBJ whole genome shotgun (WGS) entry which is preliminary data.</text>
</comment>
<accession>A0A4Q7YVV3</accession>
<dbReference type="Pfam" id="PF21352">
    <property type="entry name" value="Zn_ribbon_Thio2"/>
    <property type="match status" value="1"/>
</dbReference>
<dbReference type="Proteomes" id="UP000292958">
    <property type="component" value="Unassembled WGS sequence"/>
</dbReference>
<dbReference type="SUPFAM" id="SSF52833">
    <property type="entry name" value="Thioredoxin-like"/>
    <property type="match status" value="1"/>
</dbReference>
<evidence type="ECO:0000259" key="1">
    <source>
        <dbReference type="PROSITE" id="PS51352"/>
    </source>
</evidence>
<dbReference type="CDD" id="cd02947">
    <property type="entry name" value="TRX_family"/>
    <property type="match status" value="1"/>
</dbReference>
<evidence type="ECO:0000313" key="3">
    <source>
        <dbReference type="Proteomes" id="UP000292958"/>
    </source>
</evidence>
<dbReference type="PRINTS" id="PR00421">
    <property type="entry name" value="THIOREDOXIN"/>
</dbReference>